<feature type="domain" description="AB hydrolase-1" evidence="2">
    <location>
        <begin position="32"/>
        <end position="152"/>
    </location>
</feature>
<dbReference type="GO" id="GO:0016020">
    <property type="term" value="C:membrane"/>
    <property type="evidence" value="ECO:0007669"/>
    <property type="project" value="TreeGrafter"/>
</dbReference>
<dbReference type="AlphaFoldDB" id="A0A857JT48"/>
<dbReference type="InterPro" id="IPR000073">
    <property type="entry name" value="AB_hydrolase_1"/>
</dbReference>
<dbReference type="Pfam" id="PF00561">
    <property type="entry name" value="Abhydrolase_1"/>
    <property type="match status" value="1"/>
</dbReference>
<evidence type="ECO:0000313" key="4">
    <source>
        <dbReference type="Proteomes" id="UP000464524"/>
    </source>
</evidence>
<dbReference type="SUPFAM" id="SSF53474">
    <property type="entry name" value="alpha/beta-Hydrolases"/>
    <property type="match status" value="1"/>
</dbReference>
<dbReference type="OrthoDB" id="9780765at2"/>
<keyword evidence="3" id="KW-0378">Hydrolase</keyword>
<gene>
    <name evidence="3" type="ORF">FX988_04135</name>
</gene>
<name>A0A857JT48_9ALTE</name>
<dbReference type="Proteomes" id="UP000464524">
    <property type="component" value="Chromosome"/>
</dbReference>
<evidence type="ECO:0000259" key="2">
    <source>
        <dbReference type="Pfam" id="PF00561"/>
    </source>
</evidence>
<dbReference type="EC" id="3.8.1.5" evidence="3"/>
<dbReference type="EMBL" id="CP047656">
    <property type="protein sequence ID" value="QHJ13854.1"/>
    <property type="molecule type" value="Genomic_DNA"/>
</dbReference>
<feature type="region of interest" description="Disordered" evidence="1">
    <location>
        <begin position="72"/>
        <end position="92"/>
    </location>
</feature>
<dbReference type="GO" id="GO:0018786">
    <property type="term" value="F:haloalkane dehalogenase activity"/>
    <property type="evidence" value="ECO:0007669"/>
    <property type="project" value="UniProtKB-EC"/>
</dbReference>
<keyword evidence="4" id="KW-1185">Reference proteome</keyword>
<evidence type="ECO:0000256" key="1">
    <source>
        <dbReference type="SAM" id="MobiDB-lite"/>
    </source>
</evidence>
<evidence type="ECO:0000313" key="3">
    <source>
        <dbReference type="EMBL" id="QHJ13854.1"/>
    </source>
</evidence>
<dbReference type="InterPro" id="IPR050266">
    <property type="entry name" value="AB_hydrolase_sf"/>
</dbReference>
<dbReference type="Gene3D" id="3.40.50.1820">
    <property type="entry name" value="alpha/beta hydrolase"/>
    <property type="match status" value="1"/>
</dbReference>
<dbReference type="InterPro" id="IPR029058">
    <property type="entry name" value="AB_hydrolase_fold"/>
</dbReference>
<accession>A0A857JT48</accession>
<dbReference type="KEGG" id="pmes:FX988_04135"/>
<sequence>MQGYPVLKHYVTLGGDAPWQLHYRSQGADHLPVVVLLHASPMSSAIMLPIMSALSDSFKVIALDTPGYGQSDPLPQFKGAQLPTDRDEKPDSSLTPYVQALNEFINALGLKQPLLYGSATGAQIAIEYAKAHPSSIKGMVLENAAWFKDDEREAILAEYFPDISPQKDGSHLALVWKMSSQLFHYFPWFDTSESARVGSADMPAQVIQDTLMGYLTAGENYHLAYRAAFMNERPEQLQPVTVPTHILRWPTSLLKQYVDRLDDANLPSNIQMRFAQAGMDGRFIALKQSLLSLSNTLDEEHHEQNLI</sequence>
<dbReference type="PANTHER" id="PTHR43798">
    <property type="entry name" value="MONOACYLGLYCEROL LIPASE"/>
    <property type="match status" value="1"/>
</dbReference>
<organism evidence="3 4">
    <name type="scientific">Paraglaciecola mesophila</name>
    <dbReference type="NCBI Taxonomy" id="197222"/>
    <lineage>
        <taxon>Bacteria</taxon>
        <taxon>Pseudomonadati</taxon>
        <taxon>Pseudomonadota</taxon>
        <taxon>Gammaproteobacteria</taxon>
        <taxon>Alteromonadales</taxon>
        <taxon>Alteromonadaceae</taxon>
        <taxon>Paraglaciecola</taxon>
    </lineage>
</organism>
<proteinExistence type="predicted"/>
<dbReference type="PANTHER" id="PTHR43798:SF33">
    <property type="entry name" value="HYDROLASE, PUTATIVE (AFU_ORTHOLOGUE AFUA_2G14860)-RELATED"/>
    <property type="match status" value="1"/>
</dbReference>
<protein>
    <submittedName>
        <fullName evidence="3">Haloalkane dehalogenase</fullName>
        <ecNumber evidence="3">3.8.1.5</ecNumber>
    </submittedName>
</protein>
<dbReference type="RefSeq" id="WP_160181911.1">
    <property type="nucleotide sequence ID" value="NZ_CP047656.1"/>
</dbReference>
<reference evidence="3 4" key="1">
    <citation type="submission" date="2019-12" db="EMBL/GenBank/DDBJ databases">
        <title>Genome sequencing and assembly of endphytes of Porphyra tenera.</title>
        <authorList>
            <person name="Park J.M."/>
            <person name="Shin R."/>
            <person name="Jo S.H."/>
        </authorList>
    </citation>
    <scope>NUCLEOTIDE SEQUENCE [LARGE SCALE GENOMIC DNA]</scope>
    <source>
        <strain evidence="3 4">GPM4</strain>
    </source>
</reference>